<feature type="compositionally biased region" description="Polar residues" evidence="1">
    <location>
        <begin position="87"/>
        <end position="97"/>
    </location>
</feature>
<dbReference type="RefSeq" id="WP_085085439.1">
    <property type="nucleotide sequence ID" value="NZ_FXAK01000005.1"/>
</dbReference>
<dbReference type="EMBL" id="FXAK01000005">
    <property type="protein sequence ID" value="SMF47650.1"/>
    <property type="molecule type" value="Genomic_DNA"/>
</dbReference>
<sequence length="201" mass="21453">MGALTSSEIETIRWHAAKGVKPGTIAQWYGLKALEVRAILETAPSGAPAADEDQPRSAGTATAEPEETGHRPQGSDEAPPLREVDGTQPSANHSGQSDRPILFFEAVKRVIHRQPAALFAGVQPEPVDRRTLRRKMIRSGFAAAPAKTCQWIEGNPTPDDSCKCLAPSAPGVSYCPDHAARAYRVLPRGVAAAFPFISPTP</sequence>
<evidence type="ECO:0000313" key="3">
    <source>
        <dbReference type="Proteomes" id="UP000192936"/>
    </source>
</evidence>
<dbReference type="InterPro" id="IPR011681">
    <property type="entry name" value="GcrA"/>
</dbReference>
<evidence type="ECO:0000256" key="1">
    <source>
        <dbReference type="SAM" id="MobiDB-lite"/>
    </source>
</evidence>
<dbReference type="Proteomes" id="UP000192936">
    <property type="component" value="Unassembled WGS sequence"/>
</dbReference>
<proteinExistence type="predicted"/>
<feature type="region of interest" description="Disordered" evidence="1">
    <location>
        <begin position="45"/>
        <end position="98"/>
    </location>
</feature>
<feature type="compositionally biased region" description="Basic and acidic residues" evidence="1">
    <location>
        <begin position="67"/>
        <end position="85"/>
    </location>
</feature>
<reference evidence="2 3" key="1">
    <citation type="submission" date="2017-04" db="EMBL/GenBank/DDBJ databases">
        <authorList>
            <person name="Afonso C.L."/>
            <person name="Miller P.J."/>
            <person name="Scott M.A."/>
            <person name="Spackman E."/>
            <person name="Goraichik I."/>
            <person name="Dimitrov K.M."/>
            <person name="Suarez D.L."/>
            <person name="Swayne D.E."/>
        </authorList>
    </citation>
    <scope>NUCLEOTIDE SEQUENCE [LARGE SCALE GENOMIC DNA]</scope>
    <source>
        <strain evidence="2 3">A2P</strain>
    </source>
</reference>
<protein>
    <submittedName>
        <fullName evidence="2">GcrA cell cycle regulator</fullName>
    </submittedName>
</protein>
<dbReference type="OrthoDB" id="7866236at2"/>
<name>A0A1X7F969_9PROT</name>
<dbReference type="Pfam" id="PF07750">
    <property type="entry name" value="GcrA"/>
    <property type="match status" value="1"/>
</dbReference>
<gene>
    <name evidence="2" type="ORF">SAMN02982917_2336</name>
</gene>
<dbReference type="STRING" id="286727.SAMN02982917_2336"/>
<evidence type="ECO:0000313" key="2">
    <source>
        <dbReference type="EMBL" id="SMF47650.1"/>
    </source>
</evidence>
<accession>A0A1X7F969</accession>
<organism evidence="2 3">
    <name type="scientific">Azospirillum oryzae</name>
    <dbReference type="NCBI Taxonomy" id="286727"/>
    <lineage>
        <taxon>Bacteria</taxon>
        <taxon>Pseudomonadati</taxon>
        <taxon>Pseudomonadota</taxon>
        <taxon>Alphaproteobacteria</taxon>
        <taxon>Rhodospirillales</taxon>
        <taxon>Azospirillaceae</taxon>
        <taxon>Azospirillum</taxon>
    </lineage>
</organism>
<dbReference type="AlphaFoldDB" id="A0A1X7F969"/>